<dbReference type="Gene3D" id="1.20.1260.100">
    <property type="entry name" value="TspO/MBR protein"/>
    <property type="match status" value="1"/>
</dbReference>
<comment type="subcellular location">
    <subcellularLocation>
        <location evidence="1">Membrane</location>
        <topology evidence="1">Multi-pass membrane protein</topology>
    </subcellularLocation>
</comment>
<feature type="transmembrane region" description="Helical" evidence="6">
    <location>
        <begin position="123"/>
        <end position="142"/>
    </location>
</feature>
<accession>A0A0G1PKW0</accession>
<evidence type="ECO:0000256" key="2">
    <source>
        <dbReference type="ARBA" id="ARBA00007524"/>
    </source>
</evidence>
<evidence type="ECO:0000256" key="3">
    <source>
        <dbReference type="ARBA" id="ARBA00022692"/>
    </source>
</evidence>
<dbReference type="Pfam" id="PF03073">
    <property type="entry name" value="TspO_MBR"/>
    <property type="match status" value="1"/>
</dbReference>
<feature type="transmembrane region" description="Helical" evidence="6">
    <location>
        <begin position="149"/>
        <end position="170"/>
    </location>
</feature>
<proteinExistence type="inferred from homology"/>
<keyword evidence="5 6" id="KW-0472">Membrane</keyword>
<organism evidence="7 8">
    <name type="scientific">Candidatus Uhrbacteria bacterium GW2011_GWF2_46_218</name>
    <dbReference type="NCBI Taxonomy" id="1619001"/>
    <lineage>
        <taxon>Bacteria</taxon>
        <taxon>Candidatus Uhriibacteriota</taxon>
    </lineage>
</organism>
<evidence type="ECO:0000256" key="5">
    <source>
        <dbReference type="ARBA" id="ARBA00023136"/>
    </source>
</evidence>
<dbReference type="GO" id="GO:0016020">
    <property type="term" value="C:membrane"/>
    <property type="evidence" value="ECO:0007669"/>
    <property type="project" value="UniProtKB-SubCell"/>
</dbReference>
<evidence type="ECO:0000256" key="4">
    <source>
        <dbReference type="ARBA" id="ARBA00022989"/>
    </source>
</evidence>
<dbReference type="EMBL" id="LCMG01000010">
    <property type="protein sequence ID" value="KKU33322.1"/>
    <property type="molecule type" value="Genomic_DNA"/>
</dbReference>
<feature type="transmembrane region" description="Helical" evidence="6">
    <location>
        <begin position="21"/>
        <end position="42"/>
    </location>
</feature>
<gene>
    <name evidence="7" type="ORF">UX45_C0010G0007</name>
</gene>
<dbReference type="Proteomes" id="UP000034705">
    <property type="component" value="Unassembled WGS sequence"/>
</dbReference>
<feature type="transmembrane region" description="Helical" evidence="6">
    <location>
        <begin position="62"/>
        <end position="83"/>
    </location>
</feature>
<dbReference type="InterPro" id="IPR038330">
    <property type="entry name" value="TspO/MBR-related_sf"/>
</dbReference>
<feature type="transmembrane region" description="Helical" evidence="6">
    <location>
        <begin position="95"/>
        <end position="117"/>
    </location>
</feature>
<dbReference type="AlphaFoldDB" id="A0A0G1PKW0"/>
<reference evidence="7 8" key="1">
    <citation type="journal article" date="2015" name="Nature">
        <title>rRNA introns, odd ribosomes, and small enigmatic genomes across a large radiation of phyla.</title>
        <authorList>
            <person name="Brown C.T."/>
            <person name="Hug L.A."/>
            <person name="Thomas B.C."/>
            <person name="Sharon I."/>
            <person name="Castelle C.J."/>
            <person name="Singh A."/>
            <person name="Wilkins M.J."/>
            <person name="Williams K.H."/>
            <person name="Banfield J.F."/>
        </authorList>
    </citation>
    <scope>NUCLEOTIDE SEQUENCE [LARGE SCALE GENOMIC DNA]</scope>
</reference>
<dbReference type="PANTHER" id="PTHR10057">
    <property type="entry name" value="PERIPHERAL-TYPE BENZODIAZEPINE RECEPTOR"/>
    <property type="match status" value="1"/>
</dbReference>
<dbReference type="CDD" id="cd15904">
    <property type="entry name" value="TSPO_MBR"/>
    <property type="match status" value="1"/>
</dbReference>
<dbReference type="FunFam" id="1.20.1260.100:FF:000001">
    <property type="entry name" value="translocator protein 2"/>
    <property type="match status" value="1"/>
</dbReference>
<dbReference type="InterPro" id="IPR004307">
    <property type="entry name" value="TspO_MBR"/>
</dbReference>
<protein>
    <submittedName>
        <fullName evidence="7">TspO and MBR like protein</fullName>
    </submittedName>
</protein>
<name>A0A0G1PKW0_9BACT</name>
<evidence type="ECO:0000313" key="8">
    <source>
        <dbReference type="Proteomes" id="UP000034705"/>
    </source>
</evidence>
<keyword evidence="4 6" id="KW-1133">Transmembrane helix</keyword>
<evidence type="ECO:0000256" key="6">
    <source>
        <dbReference type="SAM" id="Phobius"/>
    </source>
</evidence>
<dbReference type="PANTHER" id="PTHR10057:SF0">
    <property type="entry name" value="TRANSLOCATOR PROTEIN"/>
    <property type="match status" value="1"/>
</dbReference>
<evidence type="ECO:0000313" key="7">
    <source>
        <dbReference type="EMBL" id="KKU33322.1"/>
    </source>
</evidence>
<comment type="similarity">
    <text evidence="2">Belongs to the TspO/BZRP family.</text>
</comment>
<sequence>MTNINKNTKTVDINIMKMNNTLKLIIAIVVSELAGIIGSVFTTPSIAGWYAGIVKPALNPPAWVFGPVWTTLFALMGITAFLVWKKGLDRRDVKIALGIFLGQLVLNTLWSIIFFGLRSPGGALIEIIFLWLAILAMIVAFAKISKPAMWLLLPYILWVSFAGYLNYSIWQLNPSSGSGQVACTQEAKLCPDGSYVGRTGPKCEFAQCPGENNNLWITATDSKTGITFQYPKTLLTEYIHTVDWPPQIQVLNEPFTCTEAGSETARAGQTLKRMVDDRTYCVTKKSEGAAGSVYTNYAYAFPLYSTDSTQAEHKTVIFTFSLQAVQCANYDDPQKTACENEQSSFDLDSTVDRMARIMVIK</sequence>
<comment type="caution">
    <text evidence="7">The sequence shown here is derived from an EMBL/GenBank/DDBJ whole genome shotgun (WGS) entry which is preliminary data.</text>
</comment>
<evidence type="ECO:0000256" key="1">
    <source>
        <dbReference type="ARBA" id="ARBA00004141"/>
    </source>
</evidence>
<keyword evidence="3 6" id="KW-0812">Transmembrane</keyword>
<dbReference type="GO" id="GO:0033013">
    <property type="term" value="P:tetrapyrrole metabolic process"/>
    <property type="evidence" value="ECO:0007669"/>
    <property type="project" value="UniProtKB-ARBA"/>
</dbReference>